<keyword evidence="1" id="KW-1133">Transmembrane helix</keyword>
<dbReference type="EMBL" id="BIFS01000002">
    <property type="protein sequence ID" value="GCE22425.1"/>
    <property type="molecule type" value="Genomic_DNA"/>
</dbReference>
<protein>
    <submittedName>
        <fullName evidence="2">Uncharacterized protein</fullName>
    </submittedName>
</protein>
<evidence type="ECO:0000313" key="2">
    <source>
        <dbReference type="EMBL" id="GCE22425.1"/>
    </source>
</evidence>
<keyword evidence="1" id="KW-0812">Transmembrane</keyword>
<name>A0A402ATN2_9CHLR</name>
<organism evidence="2 3">
    <name type="scientific">Dictyobacter kobayashii</name>
    <dbReference type="NCBI Taxonomy" id="2014872"/>
    <lineage>
        <taxon>Bacteria</taxon>
        <taxon>Bacillati</taxon>
        <taxon>Chloroflexota</taxon>
        <taxon>Ktedonobacteria</taxon>
        <taxon>Ktedonobacterales</taxon>
        <taxon>Dictyobacteraceae</taxon>
        <taxon>Dictyobacter</taxon>
    </lineage>
</organism>
<keyword evidence="3" id="KW-1185">Reference proteome</keyword>
<comment type="caution">
    <text evidence="2">The sequence shown here is derived from an EMBL/GenBank/DDBJ whole genome shotgun (WGS) entry which is preliminary data.</text>
</comment>
<feature type="transmembrane region" description="Helical" evidence="1">
    <location>
        <begin position="20"/>
        <end position="40"/>
    </location>
</feature>
<proteinExistence type="predicted"/>
<dbReference type="Proteomes" id="UP000287188">
    <property type="component" value="Unassembled WGS sequence"/>
</dbReference>
<keyword evidence="1" id="KW-0472">Membrane</keyword>
<accession>A0A402ATN2</accession>
<gene>
    <name evidence="2" type="ORF">KDK_62250</name>
</gene>
<evidence type="ECO:0000313" key="3">
    <source>
        <dbReference type="Proteomes" id="UP000287188"/>
    </source>
</evidence>
<sequence>MVLVANNFYLHQPLDFTTYSILIVIVGMSASLLLLASMIAGMTMLTGTIKITATEYDLQMQKGLLTQHVAWQQASLFALGVYPYGTLQTLQWVELSSATTILRWPDEAGPTKGDYLYFVRTLSGEKSAYRRVSQEAYCAASAYLNSYIAQKTGLALLDVRALV</sequence>
<dbReference type="AlphaFoldDB" id="A0A402ATN2"/>
<evidence type="ECO:0000256" key="1">
    <source>
        <dbReference type="SAM" id="Phobius"/>
    </source>
</evidence>
<reference evidence="3" key="1">
    <citation type="submission" date="2018-12" db="EMBL/GenBank/DDBJ databases">
        <title>Tengunoibacter tsumagoiensis gen. nov., sp. nov., Dictyobacter kobayashii sp. nov., D. alpinus sp. nov., and D. joshuensis sp. nov. and description of Dictyobacteraceae fam. nov. within the order Ktedonobacterales isolated from Tengu-no-mugimeshi.</title>
        <authorList>
            <person name="Wang C.M."/>
            <person name="Zheng Y."/>
            <person name="Sakai Y."/>
            <person name="Toyoda A."/>
            <person name="Minakuchi Y."/>
            <person name="Abe K."/>
            <person name="Yokota A."/>
            <person name="Yabe S."/>
        </authorList>
    </citation>
    <scope>NUCLEOTIDE SEQUENCE [LARGE SCALE GENOMIC DNA]</scope>
    <source>
        <strain evidence="3">Uno11</strain>
    </source>
</reference>